<protein>
    <submittedName>
        <fullName evidence="2">Uncharacterized protein</fullName>
    </submittedName>
</protein>
<evidence type="ECO:0000313" key="2">
    <source>
        <dbReference type="EMBL" id="RRT52293.1"/>
    </source>
</evidence>
<feature type="region of interest" description="Disordered" evidence="1">
    <location>
        <begin position="63"/>
        <end position="92"/>
    </location>
</feature>
<proteinExistence type="predicted"/>
<dbReference type="AlphaFoldDB" id="A0A426YKP7"/>
<sequence length="161" mass="17467">EFYGDRGGVGDEDDEGDVEREVYPPCSDLSVVSSESKQVSCTPCLAALQVCRCGGCRKRRGETRMAGGGGGGGGSAGAAPKQDDTQPHPVKEQLPNISYCITSPPPWRTGCWCWDGWMDAEIPEDHAGDAGRPDRCFSPPDRNRLQRPMAFRHKVSLIDIE</sequence>
<evidence type="ECO:0000256" key="1">
    <source>
        <dbReference type="SAM" id="MobiDB-lite"/>
    </source>
</evidence>
<dbReference type="EMBL" id="AMZH03011747">
    <property type="protein sequence ID" value="RRT52293.1"/>
    <property type="molecule type" value="Genomic_DNA"/>
</dbReference>
<feature type="compositionally biased region" description="Gly residues" evidence="1">
    <location>
        <begin position="66"/>
        <end position="76"/>
    </location>
</feature>
<feature type="region of interest" description="Disordered" evidence="1">
    <location>
        <begin position="1"/>
        <end position="24"/>
    </location>
</feature>
<feature type="compositionally biased region" description="Basic and acidic residues" evidence="1">
    <location>
        <begin position="81"/>
        <end position="91"/>
    </location>
</feature>
<dbReference type="Proteomes" id="UP000287651">
    <property type="component" value="Unassembled WGS sequence"/>
</dbReference>
<name>A0A426YKP7_ENSVE</name>
<evidence type="ECO:0000313" key="3">
    <source>
        <dbReference type="Proteomes" id="UP000287651"/>
    </source>
</evidence>
<accession>A0A426YKP7</accession>
<comment type="caution">
    <text evidence="2">The sequence shown here is derived from an EMBL/GenBank/DDBJ whole genome shotgun (WGS) entry which is preliminary data.</text>
</comment>
<feature type="non-terminal residue" evidence="2">
    <location>
        <position position="1"/>
    </location>
</feature>
<organism evidence="2 3">
    <name type="scientific">Ensete ventricosum</name>
    <name type="common">Abyssinian banana</name>
    <name type="synonym">Musa ensete</name>
    <dbReference type="NCBI Taxonomy" id="4639"/>
    <lineage>
        <taxon>Eukaryota</taxon>
        <taxon>Viridiplantae</taxon>
        <taxon>Streptophyta</taxon>
        <taxon>Embryophyta</taxon>
        <taxon>Tracheophyta</taxon>
        <taxon>Spermatophyta</taxon>
        <taxon>Magnoliopsida</taxon>
        <taxon>Liliopsida</taxon>
        <taxon>Zingiberales</taxon>
        <taxon>Musaceae</taxon>
        <taxon>Ensete</taxon>
    </lineage>
</organism>
<reference evidence="2 3" key="1">
    <citation type="journal article" date="2014" name="Agronomy (Basel)">
        <title>A Draft Genome Sequence for Ensete ventricosum, the Drought-Tolerant Tree Against Hunger.</title>
        <authorList>
            <person name="Harrison J."/>
            <person name="Moore K.A."/>
            <person name="Paszkiewicz K."/>
            <person name="Jones T."/>
            <person name="Grant M."/>
            <person name="Ambacheew D."/>
            <person name="Muzemil S."/>
            <person name="Studholme D.J."/>
        </authorList>
    </citation>
    <scope>NUCLEOTIDE SEQUENCE [LARGE SCALE GENOMIC DNA]</scope>
</reference>
<gene>
    <name evidence="2" type="ORF">B296_00031963</name>
</gene>